<dbReference type="eggNOG" id="KOG4178">
    <property type="taxonomic scope" value="Eukaryota"/>
</dbReference>
<dbReference type="AlphaFoldDB" id="N1QII0"/>
<dbReference type="GO" id="GO:0046464">
    <property type="term" value="P:acylglycerol catabolic process"/>
    <property type="evidence" value="ECO:0007669"/>
    <property type="project" value="TreeGrafter"/>
</dbReference>
<evidence type="ECO:0000313" key="3">
    <source>
        <dbReference type="Proteomes" id="UP000016931"/>
    </source>
</evidence>
<dbReference type="PANTHER" id="PTHR43798">
    <property type="entry name" value="MONOACYLGLYCEROL LIPASE"/>
    <property type="match status" value="1"/>
</dbReference>
<dbReference type="RefSeq" id="XP_016758500.1">
    <property type="nucleotide sequence ID" value="XM_016909104.1"/>
</dbReference>
<reference evidence="2 3" key="1">
    <citation type="journal article" date="2012" name="PLoS Pathog.">
        <title>Diverse lifestyles and strategies of plant pathogenesis encoded in the genomes of eighteen Dothideomycetes fungi.</title>
        <authorList>
            <person name="Ohm R.A."/>
            <person name="Feau N."/>
            <person name="Henrissat B."/>
            <person name="Schoch C.L."/>
            <person name="Horwitz B.A."/>
            <person name="Barry K.W."/>
            <person name="Condon B.J."/>
            <person name="Copeland A.C."/>
            <person name="Dhillon B."/>
            <person name="Glaser F."/>
            <person name="Hesse C.N."/>
            <person name="Kosti I."/>
            <person name="LaButti K."/>
            <person name="Lindquist E.A."/>
            <person name="Lucas S."/>
            <person name="Salamov A.A."/>
            <person name="Bradshaw R.E."/>
            <person name="Ciuffetti L."/>
            <person name="Hamelin R.C."/>
            <person name="Kema G.H.J."/>
            <person name="Lawrence C."/>
            <person name="Scott J.A."/>
            <person name="Spatafora J.W."/>
            <person name="Turgeon B.G."/>
            <person name="de Wit P.J.G.M."/>
            <person name="Zhong S."/>
            <person name="Goodwin S.B."/>
            <person name="Grigoriev I.V."/>
        </authorList>
    </citation>
    <scope>NUCLEOTIDE SEQUENCE [LARGE SCALE GENOMIC DNA]</scope>
    <source>
        <strain evidence="2 3">SO2202</strain>
    </source>
</reference>
<evidence type="ECO:0000313" key="2">
    <source>
        <dbReference type="EMBL" id="EMF10379.1"/>
    </source>
</evidence>
<dbReference type="PRINTS" id="PR00111">
    <property type="entry name" value="ABHYDROLASE"/>
</dbReference>
<feature type="domain" description="AB hydrolase-1" evidence="1">
    <location>
        <begin position="37"/>
        <end position="272"/>
    </location>
</feature>
<dbReference type="OrthoDB" id="8119704at2759"/>
<dbReference type="InterPro" id="IPR050266">
    <property type="entry name" value="AB_hydrolase_sf"/>
</dbReference>
<dbReference type="OMA" id="MAYFEHE"/>
<gene>
    <name evidence="2" type="ORF">SEPMUDRAFT_49250</name>
</gene>
<dbReference type="GO" id="GO:0047372">
    <property type="term" value="F:monoacylglycerol lipase activity"/>
    <property type="evidence" value="ECO:0007669"/>
    <property type="project" value="TreeGrafter"/>
</dbReference>
<proteinExistence type="predicted"/>
<dbReference type="Proteomes" id="UP000016931">
    <property type="component" value="Unassembled WGS sequence"/>
</dbReference>
<dbReference type="PANTHER" id="PTHR43798:SF33">
    <property type="entry name" value="HYDROLASE, PUTATIVE (AFU_ORTHOLOGUE AFUA_2G14860)-RELATED"/>
    <property type="match status" value="1"/>
</dbReference>
<dbReference type="STRING" id="692275.N1QII0"/>
<evidence type="ECO:0000259" key="1">
    <source>
        <dbReference type="Pfam" id="PF00561"/>
    </source>
</evidence>
<keyword evidence="3" id="KW-1185">Reference proteome</keyword>
<dbReference type="Pfam" id="PF00561">
    <property type="entry name" value="Abhydrolase_1"/>
    <property type="match status" value="1"/>
</dbReference>
<sequence>MALVRDADGHTFIEHANGQRTHYISDDFTDPWQPRETVLIQHGFCRTAAHWYHWVPALSRAYRVIRRDLRGHGLSSYPSSIRGARGEYDYSLDCLLEEILDLLNCLGIDKVHFLGESTSGMLAEALAAKHPERLHSITVCSSPTHLPPSALNLFSFGHDDWPTACRTLGSRGWAEALSRLPGTVASEDEDYVSWWTEQVSVSDGEGLAGYASFLSTMDARPFLSQIKIPMLILAPKHSAVMTKAQMEDVASQVPGAHLELIDAPGHEIFVSGASQCQAAVLKFWTRVGSEASI</sequence>
<accession>N1QII0</accession>
<dbReference type="InterPro" id="IPR029058">
    <property type="entry name" value="AB_hydrolase_fold"/>
</dbReference>
<dbReference type="EMBL" id="KB456267">
    <property type="protein sequence ID" value="EMF10379.1"/>
    <property type="molecule type" value="Genomic_DNA"/>
</dbReference>
<dbReference type="HOGENOM" id="CLU_020336_50_3_1"/>
<name>N1QII0_SPHMS</name>
<dbReference type="SUPFAM" id="SSF53474">
    <property type="entry name" value="alpha/beta-Hydrolases"/>
    <property type="match status" value="1"/>
</dbReference>
<protein>
    <submittedName>
        <fullName evidence="2">Alpha/beta-hydrolase</fullName>
    </submittedName>
</protein>
<dbReference type="GeneID" id="27906241"/>
<organism evidence="2 3">
    <name type="scientific">Sphaerulina musiva (strain SO2202)</name>
    <name type="common">Poplar stem canker fungus</name>
    <name type="synonym">Septoria musiva</name>
    <dbReference type="NCBI Taxonomy" id="692275"/>
    <lineage>
        <taxon>Eukaryota</taxon>
        <taxon>Fungi</taxon>
        <taxon>Dikarya</taxon>
        <taxon>Ascomycota</taxon>
        <taxon>Pezizomycotina</taxon>
        <taxon>Dothideomycetes</taxon>
        <taxon>Dothideomycetidae</taxon>
        <taxon>Mycosphaerellales</taxon>
        <taxon>Mycosphaerellaceae</taxon>
        <taxon>Sphaerulina</taxon>
    </lineage>
</organism>
<dbReference type="GO" id="GO:0016020">
    <property type="term" value="C:membrane"/>
    <property type="evidence" value="ECO:0007669"/>
    <property type="project" value="TreeGrafter"/>
</dbReference>
<keyword evidence="2" id="KW-0378">Hydrolase</keyword>
<dbReference type="InterPro" id="IPR000073">
    <property type="entry name" value="AB_hydrolase_1"/>
</dbReference>
<dbReference type="Gene3D" id="3.40.50.1820">
    <property type="entry name" value="alpha/beta hydrolase"/>
    <property type="match status" value="1"/>
</dbReference>